<proteinExistence type="predicted"/>
<gene>
    <name evidence="1" type="ORF">SPELUC_LOCUS5996</name>
</gene>
<evidence type="ECO:0000313" key="1">
    <source>
        <dbReference type="EMBL" id="CAG8571013.1"/>
    </source>
</evidence>
<accession>A0ACA9M7E9</accession>
<organism evidence="1 2">
    <name type="scientific">Cetraspora pellucida</name>
    <dbReference type="NCBI Taxonomy" id="1433469"/>
    <lineage>
        <taxon>Eukaryota</taxon>
        <taxon>Fungi</taxon>
        <taxon>Fungi incertae sedis</taxon>
        <taxon>Mucoromycota</taxon>
        <taxon>Glomeromycotina</taxon>
        <taxon>Glomeromycetes</taxon>
        <taxon>Diversisporales</taxon>
        <taxon>Gigasporaceae</taxon>
        <taxon>Cetraspora</taxon>
    </lineage>
</organism>
<comment type="caution">
    <text evidence="1">The sequence shown here is derived from an EMBL/GenBank/DDBJ whole genome shotgun (WGS) entry which is preliminary data.</text>
</comment>
<protein>
    <submittedName>
        <fullName evidence="1">5613_t:CDS:1</fullName>
    </submittedName>
</protein>
<evidence type="ECO:0000313" key="2">
    <source>
        <dbReference type="Proteomes" id="UP000789366"/>
    </source>
</evidence>
<feature type="non-terminal residue" evidence="1">
    <location>
        <position position="331"/>
    </location>
</feature>
<keyword evidence="2" id="KW-1185">Reference proteome</keyword>
<name>A0ACA9M7E9_9GLOM</name>
<sequence length="331" mass="38056">MQNGTQPSSGEETQDTQDTRVIIDDSDAIARPSSRGDARDPREELNSSVDTGDPSMYMSEELSLEDNTRMVCGIISAFIGIFLVIIFGIMYYFTESDHVTEYDTSKIPFQYQLSLRYLYAINDRYDYVISSFPEHESNFATRDIYDVHDNSTTKLNATDHVELGLLISRSLRILTPGFYEVQEDRYLPNGTMHRVITATASYTSLIYVAWAPPITIKFVTSKESTYNDLTSCEYQFIWTFILNGYVNRMCKNESRFRTISYVKGSSLFGFAFYNMNNESEVYAYTTIPDLAVWDFFISVHVHQNAPFPKLIPALYTAYYDYIVNMKSTLNI</sequence>
<dbReference type="Proteomes" id="UP000789366">
    <property type="component" value="Unassembled WGS sequence"/>
</dbReference>
<reference evidence="1" key="1">
    <citation type="submission" date="2021-06" db="EMBL/GenBank/DDBJ databases">
        <authorList>
            <person name="Kallberg Y."/>
            <person name="Tangrot J."/>
            <person name="Rosling A."/>
        </authorList>
    </citation>
    <scope>NUCLEOTIDE SEQUENCE</scope>
    <source>
        <strain evidence="1">28 12/20/2015</strain>
    </source>
</reference>
<dbReference type="EMBL" id="CAJVPW010006604">
    <property type="protein sequence ID" value="CAG8571013.1"/>
    <property type="molecule type" value="Genomic_DNA"/>
</dbReference>
<feature type="non-terminal residue" evidence="1">
    <location>
        <position position="1"/>
    </location>
</feature>